<comment type="caution">
    <text evidence="2">The sequence shown here is derived from an EMBL/GenBank/DDBJ whole genome shotgun (WGS) entry which is preliminary data.</text>
</comment>
<accession>A0A967EZC6</accession>
<organism evidence="2 3">
    <name type="scientific">Pelagibius litoralis</name>
    <dbReference type="NCBI Taxonomy" id="374515"/>
    <lineage>
        <taxon>Bacteria</taxon>
        <taxon>Pseudomonadati</taxon>
        <taxon>Pseudomonadota</taxon>
        <taxon>Alphaproteobacteria</taxon>
        <taxon>Rhodospirillales</taxon>
        <taxon>Rhodovibrionaceae</taxon>
        <taxon>Pelagibius</taxon>
    </lineage>
</organism>
<dbReference type="AlphaFoldDB" id="A0A967EZC6"/>
<dbReference type="Proteomes" id="UP000761264">
    <property type="component" value="Unassembled WGS sequence"/>
</dbReference>
<name>A0A967EZC6_9PROT</name>
<evidence type="ECO:0000256" key="1">
    <source>
        <dbReference type="SAM" id="SignalP"/>
    </source>
</evidence>
<keyword evidence="3" id="KW-1185">Reference proteome</keyword>
<keyword evidence="1" id="KW-0732">Signal</keyword>
<evidence type="ECO:0000313" key="3">
    <source>
        <dbReference type="Proteomes" id="UP000761264"/>
    </source>
</evidence>
<evidence type="ECO:0008006" key="4">
    <source>
        <dbReference type="Google" id="ProtNLM"/>
    </source>
</evidence>
<dbReference type="EMBL" id="JAAQPH010000013">
    <property type="protein sequence ID" value="NIA70226.1"/>
    <property type="molecule type" value="Genomic_DNA"/>
</dbReference>
<feature type="chain" id="PRO_5037582859" description="Lysozyme inhibitor LprI N-terminal domain-containing protein" evidence="1">
    <location>
        <begin position="23"/>
        <end position="150"/>
    </location>
</feature>
<reference evidence="2" key="1">
    <citation type="submission" date="2020-03" db="EMBL/GenBank/DDBJ databases">
        <title>Genome of Pelagibius litoralis DSM 21314T.</title>
        <authorList>
            <person name="Wang G."/>
        </authorList>
    </citation>
    <scope>NUCLEOTIDE SEQUENCE</scope>
    <source>
        <strain evidence="2">DSM 21314</strain>
    </source>
</reference>
<proteinExistence type="predicted"/>
<feature type="signal peptide" evidence="1">
    <location>
        <begin position="1"/>
        <end position="22"/>
    </location>
</feature>
<dbReference type="RefSeq" id="WP_167226635.1">
    <property type="nucleotide sequence ID" value="NZ_JAAQPH010000013.1"/>
</dbReference>
<protein>
    <recommendedName>
        <fullName evidence="4">Lysozyme inhibitor LprI N-terminal domain-containing protein</fullName>
    </recommendedName>
</protein>
<sequence>MKTVTLGCAAWILLIAAAPATAGGNGRQALETFDPEPIINDCWEKSSDLRGAGSAAAYGDGLDITLACMEEAVLTEINAWLLPEFTENATAHMTAIENLHGKLYFRIYSHNRYCSRSCGLLPGMRYIESYIKFLETVLRDIAAEKSFRYR</sequence>
<evidence type="ECO:0000313" key="2">
    <source>
        <dbReference type="EMBL" id="NIA70226.1"/>
    </source>
</evidence>
<gene>
    <name evidence="2" type="ORF">HBA54_16590</name>
</gene>